<name>V4UG45_CITCL</name>
<reference evidence="1 2" key="1">
    <citation type="submission" date="2013-10" db="EMBL/GenBank/DDBJ databases">
        <authorList>
            <consortium name="International Citrus Genome Consortium"/>
            <person name="Jenkins J."/>
            <person name="Schmutz J."/>
            <person name="Prochnik S."/>
            <person name="Rokhsar D."/>
            <person name="Gmitter F."/>
            <person name="Ollitrault P."/>
            <person name="Machado M."/>
            <person name="Talon M."/>
            <person name="Wincker P."/>
            <person name="Jaillon O."/>
            <person name="Morgante M."/>
        </authorList>
    </citation>
    <scope>NUCLEOTIDE SEQUENCE</scope>
    <source>
        <strain evidence="2">cv. Clemenules</strain>
    </source>
</reference>
<protein>
    <submittedName>
        <fullName evidence="1">Uncharacterized protein</fullName>
    </submittedName>
</protein>
<dbReference type="InParanoid" id="V4UG45"/>
<dbReference type="EMBL" id="KI536312">
    <property type="protein sequence ID" value="ESR63135.1"/>
    <property type="molecule type" value="Genomic_DNA"/>
</dbReference>
<keyword evidence="2" id="KW-1185">Reference proteome</keyword>
<sequence>MVTWTQSPDECFKSFSLCHFKSRHCMSLPVKSQNSEPLNKLPSSYSILKKSSWPSIINLPAPQTQKFEVSFGFAMLESSQDWLFIPACS</sequence>
<organism evidence="1 2">
    <name type="scientific">Citrus clementina</name>
    <name type="common">Clementine</name>
    <name type="synonym">Citrus deliciosa x Citrus sinensis</name>
    <dbReference type="NCBI Taxonomy" id="85681"/>
    <lineage>
        <taxon>Eukaryota</taxon>
        <taxon>Viridiplantae</taxon>
        <taxon>Streptophyta</taxon>
        <taxon>Embryophyta</taxon>
        <taxon>Tracheophyta</taxon>
        <taxon>Spermatophyta</taxon>
        <taxon>Magnoliopsida</taxon>
        <taxon>eudicotyledons</taxon>
        <taxon>Gunneridae</taxon>
        <taxon>Pentapetalae</taxon>
        <taxon>rosids</taxon>
        <taxon>malvids</taxon>
        <taxon>Sapindales</taxon>
        <taxon>Rutaceae</taxon>
        <taxon>Aurantioideae</taxon>
        <taxon>Citrus</taxon>
    </lineage>
</organism>
<dbReference type="Proteomes" id="UP000030687">
    <property type="component" value="Unassembled WGS sequence"/>
</dbReference>
<dbReference type="AlphaFoldDB" id="V4UG45"/>
<dbReference type="Gramene" id="ESR63135">
    <property type="protein sequence ID" value="ESR63135"/>
    <property type="gene ID" value="CICLE_v10017317mg"/>
</dbReference>
<gene>
    <name evidence="1" type="ORF">CICLE_v10017317mg</name>
</gene>
<proteinExistence type="predicted"/>
<dbReference type="KEGG" id="cic:CICLE_v10017317mg"/>
<accession>V4UG45</accession>
<evidence type="ECO:0000313" key="2">
    <source>
        <dbReference type="Proteomes" id="UP000030687"/>
    </source>
</evidence>
<evidence type="ECO:0000313" key="1">
    <source>
        <dbReference type="EMBL" id="ESR63135.1"/>
    </source>
</evidence>